<feature type="signal peptide" evidence="1">
    <location>
        <begin position="1"/>
        <end position="21"/>
    </location>
</feature>
<dbReference type="Proteomes" id="UP001209701">
    <property type="component" value="Unassembled WGS sequence"/>
</dbReference>
<accession>A0ABT2YBX7</accession>
<reference evidence="2 3" key="1">
    <citation type="submission" date="2021-11" db="EMBL/GenBank/DDBJ databases">
        <authorList>
            <person name="Liang Q."/>
            <person name="Mou H."/>
            <person name="Liu Z."/>
        </authorList>
    </citation>
    <scope>NUCLEOTIDE SEQUENCE [LARGE SCALE GENOMIC DNA]</scope>
    <source>
        <strain evidence="2 3">CHU3</strain>
    </source>
</reference>
<dbReference type="RefSeq" id="WP_263569561.1">
    <property type="nucleotide sequence ID" value="NZ_JAJIRN010000001.1"/>
</dbReference>
<evidence type="ECO:0000313" key="3">
    <source>
        <dbReference type="Proteomes" id="UP001209701"/>
    </source>
</evidence>
<sequence length="539" mass="57379">MKRHLPALTATLLLAGIGMQAQGQSANAIEHRKVDFIVHSDRNDVSPPLRDMEVIAPSTVRKGRPVREHRIPIEELAELDEDPLISRMTGRGAKSGASNTAAALALTSNTGMDGAGNGAYGMTVNSAPPDTTGAVGATQFVQWVNTAFVIFDKASKAKTYGPADGKTLWAGFGGACETYNDGDPVVQYDKTAGRWVVSQFAVPGGAAGYWQCVAVSQTSDATGAWSRYAFKYDQFNDFPKMAVWPDAYYVSFNMFTSTFQGSRVCAMDRAKMLAGQPATQQCIQLAATYGSTLPADADGPMPAAGTPNFVVAKATNALNLWKFKVDWATPANTVLSGPTKIAVASYTSACSGGNCITQPGTSNKLDSLADRLNFRAAYRADRDSMVISHAVSAGTKRASVAALRWYELRSLNAVAPTLFQQGTFGGTDGIHRWMSSIAQDKAGNIALSYSASSSSANVYPSMRLASRAASDALGSLKDETVLKAGSGSQTGTLTRWGDYSQISLDSDDCTLWATNEYMKTSGSFNWNTWIASFKLPGCL</sequence>
<protein>
    <submittedName>
        <fullName evidence="2">Uncharacterized protein</fullName>
    </submittedName>
</protein>
<gene>
    <name evidence="2" type="ORF">LNV07_02410</name>
</gene>
<feature type="chain" id="PRO_5047333140" evidence="1">
    <location>
        <begin position="22"/>
        <end position="539"/>
    </location>
</feature>
<name>A0ABT2YBX7_9BURK</name>
<dbReference type="EMBL" id="JAJIRN010000001">
    <property type="protein sequence ID" value="MCV2366950.1"/>
    <property type="molecule type" value="Genomic_DNA"/>
</dbReference>
<organism evidence="2 3">
    <name type="scientific">Roseateles oligotrophus</name>
    <dbReference type="NCBI Taxonomy" id="1769250"/>
    <lineage>
        <taxon>Bacteria</taxon>
        <taxon>Pseudomonadati</taxon>
        <taxon>Pseudomonadota</taxon>
        <taxon>Betaproteobacteria</taxon>
        <taxon>Burkholderiales</taxon>
        <taxon>Sphaerotilaceae</taxon>
        <taxon>Roseateles</taxon>
    </lineage>
</organism>
<evidence type="ECO:0000313" key="2">
    <source>
        <dbReference type="EMBL" id="MCV2366950.1"/>
    </source>
</evidence>
<proteinExistence type="predicted"/>
<keyword evidence="1" id="KW-0732">Signal</keyword>
<keyword evidence="3" id="KW-1185">Reference proteome</keyword>
<evidence type="ECO:0000256" key="1">
    <source>
        <dbReference type="SAM" id="SignalP"/>
    </source>
</evidence>
<comment type="caution">
    <text evidence="2">The sequence shown here is derived from an EMBL/GenBank/DDBJ whole genome shotgun (WGS) entry which is preliminary data.</text>
</comment>